<organism evidence="3 4">
    <name type="scientific">Candidatus Magnetobacterium casense</name>
    <dbReference type="NCBI Taxonomy" id="1455061"/>
    <lineage>
        <taxon>Bacteria</taxon>
        <taxon>Pseudomonadati</taxon>
        <taxon>Nitrospirota</taxon>
        <taxon>Thermodesulfovibrionia</taxon>
        <taxon>Thermodesulfovibrionales</taxon>
        <taxon>Candidatus Magnetobacteriaceae</taxon>
        <taxon>Candidatus Magnetobacterium</taxon>
    </lineage>
</organism>
<feature type="domain" description="HIT" evidence="2">
    <location>
        <begin position="4"/>
        <end position="113"/>
    </location>
</feature>
<name>A0ABS6S040_9BACT</name>
<accession>A0ABS6S040</accession>
<dbReference type="Proteomes" id="UP001196980">
    <property type="component" value="Unassembled WGS sequence"/>
</dbReference>
<comment type="caution">
    <text evidence="3">The sequence shown here is derived from an EMBL/GenBank/DDBJ whole genome shotgun (WGS) entry which is preliminary data.</text>
</comment>
<dbReference type="PANTHER" id="PTHR23089">
    <property type="entry name" value="HISTIDINE TRIAD HIT PROTEIN"/>
    <property type="match status" value="1"/>
</dbReference>
<evidence type="ECO:0000256" key="1">
    <source>
        <dbReference type="PROSITE-ProRule" id="PRU00464"/>
    </source>
</evidence>
<reference evidence="3 4" key="1">
    <citation type="journal article" date="2020" name="J Geophys Res Biogeosci">
        <title>Magnetotaxis as an Adaptation to Enable Bacterial Shuttling of Microbial Sulfur and Sulfur Cycling Across Aquatic Oxic#Anoxic Interfaces.</title>
        <authorList>
            <person name="Li J."/>
            <person name="Liu P."/>
            <person name="Wang J."/>
            <person name="Roberts A.P."/>
            <person name="Pan Y."/>
        </authorList>
    </citation>
    <scope>NUCLEOTIDE SEQUENCE [LARGE SCALE GENOMIC DNA]</scope>
    <source>
        <strain evidence="3 4">MYR-1_YQ</strain>
    </source>
</reference>
<dbReference type="InterPro" id="IPR011146">
    <property type="entry name" value="HIT-like"/>
</dbReference>
<dbReference type="InterPro" id="IPR001310">
    <property type="entry name" value="Histidine_triad_HIT"/>
</dbReference>
<evidence type="ECO:0000313" key="4">
    <source>
        <dbReference type="Proteomes" id="UP001196980"/>
    </source>
</evidence>
<proteinExistence type="predicted"/>
<sequence length="113" mass="12644">MDCIFCKVANKEIRATVVYEDDQVVAFEDLNPQAPVHVLVIPRKHIPTVLDMTSEDTAVVGHMFEVAGRIARDREVAQRGFRMVINCNAEAGQSVYHIHLHVIGGRAMHWPPG</sequence>
<dbReference type="Pfam" id="PF01230">
    <property type="entry name" value="HIT"/>
    <property type="match status" value="1"/>
</dbReference>
<keyword evidence="4" id="KW-1185">Reference proteome</keyword>
<dbReference type="PROSITE" id="PS51084">
    <property type="entry name" value="HIT_2"/>
    <property type="match status" value="1"/>
</dbReference>
<dbReference type="PROSITE" id="PS00892">
    <property type="entry name" value="HIT_1"/>
    <property type="match status" value="1"/>
</dbReference>
<evidence type="ECO:0000313" key="3">
    <source>
        <dbReference type="EMBL" id="MBV6342227.1"/>
    </source>
</evidence>
<dbReference type="InterPro" id="IPR019808">
    <property type="entry name" value="Histidine_triad_CS"/>
</dbReference>
<evidence type="ECO:0000259" key="2">
    <source>
        <dbReference type="PROSITE" id="PS51084"/>
    </source>
</evidence>
<dbReference type="CDD" id="cd01276">
    <property type="entry name" value="PKCI_related"/>
    <property type="match status" value="1"/>
</dbReference>
<feature type="short sequence motif" description="Histidine triad motif" evidence="1">
    <location>
        <begin position="97"/>
        <end position="101"/>
    </location>
</feature>
<gene>
    <name evidence="3" type="ORF">HWQ67_11580</name>
</gene>
<protein>
    <submittedName>
        <fullName evidence="3">Histidine triad nucleotide-binding protein</fullName>
    </submittedName>
</protein>
<dbReference type="RefSeq" id="WP_218252850.1">
    <property type="nucleotide sequence ID" value="NZ_JABXWD010000216.1"/>
</dbReference>
<dbReference type="EMBL" id="JABXWD010000216">
    <property type="protein sequence ID" value="MBV6342227.1"/>
    <property type="molecule type" value="Genomic_DNA"/>
</dbReference>